<feature type="region of interest" description="Disordered" evidence="1">
    <location>
        <begin position="476"/>
        <end position="503"/>
    </location>
</feature>
<feature type="compositionally biased region" description="Basic and acidic residues" evidence="1">
    <location>
        <begin position="256"/>
        <end position="267"/>
    </location>
</feature>
<gene>
    <name evidence="3" type="ORF">VP01_451g1</name>
</gene>
<reference evidence="3 4" key="1">
    <citation type="submission" date="2015-08" db="EMBL/GenBank/DDBJ databases">
        <title>Next Generation Sequencing and Analysis of the Genome of Puccinia sorghi L Schw, the Causal Agent of Maize Common Rust.</title>
        <authorList>
            <person name="Rochi L."/>
            <person name="Burguener G."/>
            <person name="Darino M."/>
            <person name="Turjanski A."/>
            <person name="Kreff E."/>
            <person name="Dieguez M.J."/>
            <person name="Sacco F."/>
        </authorList>
    </citation>
    <scope>NUCLEOTIDE SEQUENCE [LARGE SCALE GENOMIC DNA]</scope>
    <source>
        <strain evidence="3 4">RO10H11247</strain>
    </source>
</reference>
<evidence type="ECO:0000256" key="1">
    <source>
        <dbReference type="SAM" id="MobiDB-lite"/>
    </source>
</evidence>
<keyword evidence="2" id="KW-1133">Transmembrane helix</keyword>
<feature type="transmembrane region" description="Helical" evidence="2">
    <location>
        <begin position="358"/>
        <end position="383"/>
    </location>
</feature>
<accession>A0A0L6UP05</accession>
<dbReference type="PANTHER" id="PTHR35872">
    <property type="entry name" value="INTEGRAL MEMBRANE PROTEIN (AFU_ORTHOLOGUE AFUA_5G07110)"/>
    <property type="match status" value="1"/>
</dbReference>
<dbReference type="EMBL" id="LAVV01009635">
    <property type="protein sequence ID" value="KNZ50259.1"/>
    <property type="molecule type" value="Genomic_DNA"/>
</dbReference>
<dbReference type="STRING" id="27349.A0A0L6UP05"/>
<protein>
    <submittedName>
        <fullName evidence="3">Uncharacterized protein</fullName>
    </submittedName>
</protein>
<evidence type="ECO:0000313" key="3">
    <source>
        <dbReference type="EMBL" id="KNZ50259.1"/>
    </source>
</evidence>
<dbReference type="Pfam" id="PF11204">
    <property type="entry name" value="DUF2985"/>
    <property type="match status" value="1"/>
</dbReference>
<proteinExistence type="predicted"/>
<name>A0A0L6UP05_9BASI</name>
<feature type="transmembrane region" description="Helical" evidence="2">
    <location>
        <begin position="204"/>
        <end position="232"/>
    </location>
</feature>
<feature type="compositionally biased region" description="Basic residues" evidence="1">
    <location>
        <begin position="476"/>
        <end position="496"/>
    </location>
</feature>
<feature type="region of interest" description="Disordered" evidence="1">
    <location>
        <begin position="92"/>
        <end position="113"/>
    </location>
</feature>
<feature type="transmembrane region" description="Helical" evidence="2">
    <location>
        <begin position="171"/>
        <end position="192"/>
    </location>
</feature>
<sequence length="503" mass="58223">MSNTEAGLGDYYIRKMDFISTQQNSLSQPITRRCTATITNNRRQHQPQLQQLDLLQLIDPAVNAASTLTHIRNSLFVPPMVNFATPTIRLEEEEEEEEEPIDNHPICPSNHTQSSRRQQIKRLAQGIRAFIITPIGIIITIYAILVVFWGAALVLILLGWIKIKPKEKYRIWIEICSQVLNGLFTIPGIGLFPSRIIDSWSQQIFFSFFFFGQIIGKLTRITSDITIILYYARVISKRQGRKNLEDPNDLIPLQQSKEDLNKPKEAPVEGQKPVQEGEEQANHNNNDDIHQEEVTQALETDNLEGSCGLIDVWKDDQEIVLYEKEINRLRTAQEKLCHSQTWYRPHSSATHYAFPISWALVIMLLNLGNSLFQAALCAVMWGLRYDTRPAELTNGVLYPVDYCHLHGLFVFLWDYQVKIPKLDYNIIHDSVCERDCTKKVICEASNVLRPTRKDKLRRKRVEGSFEVVNRIKQRTRPAVHHQHYQPPRPHHQRKRSSLVTYPF</sequence>
<dbReference type="OrthoDB" id="3365211at2759"/>
<keyword evidence="2" id="KW-0472">Membrane</keyword>
<dbReference type="InterPro" id="IPR021369">
    <property type="entry name" value="DUF2985"/>
</dbReference>
<feature type="region of interest" description="Disordered" evidence="1">
    <location>
        <begin position="246"/>
        <end position="286"/>
    </location>
</feature>
<dbReference type="VEuPathDB" id="FungiDB:VP01_451g1"/>
<dbReference type="PANTHER" id="PTHR35872:SF2">
    <property type="entry name" value="INTEGRAL MEMBRANE PROTEIN (AFU_ORTHOLOGUE AFUA_5G07110)"/>
    <property type="match status" value="1"/>
</dbReference>
<evidence type="ECO:0000313" key="4">
    <source>
        <dbReference type="Proteomes" id="UP000037035"/>
    </source>
</evidence>
<evidence type="ECO:0000256" key="2">
    <source>
        <dbReference type="SAM" id="Phobius"/>
    </source>
</evidence>
<feature type="transmembrane region" description="Helical" evidence="2">
    <location>
        <begin position="129"/>
        <end position="159"/>
    </location>
</feature>
<keyword evidence="4" id="KW-1185">Reference proteome</keyword>
<dbReference type="Proteomes" id="UP000037035">
    <property type="component" value="Unassembled WGS sequence"/>
</dbReference>
<keyword evidence="2" id="KW-0812">Transmembrane</keyword>
<comment type="caution">
    <text evidence="3">The sequence shown here is derived from an EMBL/GenBank/DDBJ whole genome shotgun (WGS) entry which is preliminary data.</text>
</comment>
<dbReference type="AlphaFoldDB" id="A0A0L6UP05"/>
<organism evidence="3 4">
    <name type="scientific">Puccinia sorghi</name>
    <dbReference type="NCBI Taxonomy" id="27349"/>
    <lineage>
        <taxon>Eukaryota</taxon>
        <taxon>Fungi</taxon>
        <taxon>Dikarya</taxon>
        <taxon>Basidiomycota</taxon>
        <taxon>Pucciniomycotina</taxon>
        <taxon>Pucciniomycetes</taxon>
        <taxon>Pucciniales</taxon>
        <taxon>Pucciniaceae</taxon>
        <taxon>Puccinia</taxon>
    </lineage>
</organism>